<dbReference type="Proteomes" id="UP000218554">
    <property type="component" value="Chromosome"/>
</dbReference>
<accession>A0AAD1C5B6</accession>
<dbReference type="Pfam" id="PF12697">
    <property type="entry name" value="Abhydrolase_6"/>
    <property type="match status" value="1"/>
</dbReference>
<dbReference type="RefSeq" id="WP_003457953.1">
    <property type="nucleotide sequence ID" value="NZ_AJMR01000232.1"/>
</dbReference>
<evidence type="ECO:0000259" key="1">
    <source>
        <dbReference type="Pfam" id="PF12697"/>
    </source>
</evidence>
<dbReference type="KEGG" id="pfuw:KF707C_56690"/>
<evidence type="ECO:0000313" key="2">
    <source>
        <dbReference type="EMBL" id="BAU77357.1"/>
    </source>
</evidence>
<dbReference type="PANTHER" id="PTHR42886:SF29">
    <property type="entry name" value="PUMMELIG, ISOFORM A"/>
    <property type="match status" value="1"/>
</dbReference>
<organism evidence="2 3">
    <name type="scientific">Metapseudomonas furukawaii</name>
    <name type="common">Pseudomonas furukawaii</name>
    <dbReference type="NCBI Taxonomy" id="1149133"/>
    <lineage>
        <taxon>Bacteria</taxon>
        <taxon>Pseudomonadati</taxon>
        <taxon>Pseudomonadota</taxon>
        <taxon>Gammaproteobacteria</taxon>
        <taxon>Pseudomonadales</taxon>
        <taxon>Pseudomonadaceae</taxon>
        <taxon>Metapseudomonas</taxon>
    </lineage>
</organism>
<proteinExistence type="predicted"/>
<dbReference type="Gene3D" id="3.40.50.1820">
    <property type="entry name" value="alpha/beta hydrolase"/>
    <property type="match status" value="1"/>
</dbReference>
<keyword evidence="3" id="KW-1185">Reference proteome</keyword>
<sequence>MQLIPWTHSTSAGFTLRGWHSSPSGKPLLHFLHGNGFCGRTYAPLLEALAVDFDLWLCDIQGHGDSDHGGRFLGWNRNAELAIEAFEAGRGIFGEVPRVAVGHSFGGVLTSLILAHHPRLFARAVLLDPVIFTPAMIGVMAFSEVLGLHRRTTMASRARARRSHWPDREAAWRGLHGRGIFKGWTDEALRGYVDHAIRVVDNGAELKCRPSREAEIFSSFPKRLWPSLQRIATPTLILHGQGSYPFVAKSVARLTALNGHVSAQVVDGGHCFMQEFPEASAARCADFLLRQP</sequence>
<reference evidence="2 3" key="2">
    <citation type="journal article" date="2017" name="Int. J. Syst. Evol. Microbiol.">
        <title>Pseudomonas furukawaii sp. nov., a polychlorinated biphenyl-degrading bacterium isolated from biphenyl-contaminated soil in Japan.</title>
        <authorList>
            <person name="Kimura N."/>
            <person name="Watanabe T."/>
            <person name="Suenaga H."/>
            <person name="Fujihara H."/>
            <person name="Futagami T."/>
            <person name="Goto M."/>
            <person name="Hanada S."/>
            <person name="Hirose J."/>
        </authorList>
    </citation>
    <scope>NUCLEOTIDE SEQUENCE [LARGE SCALE GENOMIC DNA]</scope>
    <source>
        <strain evidence="3">DSM 10086 / NBRC 110670 / KF707</strain>
    </source>
</reference>
<feature type="domain" description="AB hydrolase-1" evidence="1">
    <location>
        <begin position="31"/>
        <end position="282"/>
    </location>
</feature>
<dbReference type="EMBL" id="AP014862">
    <property type="protein sequence ID" value="BAU77357.1"/>
    <property type="molecule type" value="Genomic_DNA"/>
</dbReference>
<name>A0AAD1C5B6_METFU</name>
<dbReference type="SUPFAM" id="SSF53474">
    <property type="entry name" value="alpha/beta-Hydrolases"/>
    <property type="match status" value="1"/>
</dbReference>
<gene>
    <name evidence="2" type="ORF">KF707C_56690</name>
</gene>
<dbReference type="InterPro" id="IPR000073">
    <property type="entry name" value="AB_hydrolase_1"/>
</dbReference>
<dbReference type="AlphaFoldDB" id="A0AAD1C5B6"/>
<reference evidence="3" key="1">
    <citation type="submission" date="2015-05" db="EMBL/GenBank/DDBJ databases">
        <title>Draft genome sequencing of a biphenyl-degrading bacterium, Pseudomonas balearica KF707 (=NBRC110670).</title>
        <authorList>
            <person name="Kimura N."/>
            <person name="Hirose J."/>
            <person name="Watanabe T."/>
            <person name="Suenaga H."/>
            <person name="Fujihara H."/>
            <person name="Noguchi M."/>
            <person name="Hashimoto M."/>
            <person name="Shimodaira J."/>
            <person name="Tsuchikane K."/>
            <person name="Hosoyama A."/>
            <person name="Yamazoe A."/>
            <person name="Fujita N."/>
            <person name="Furukawa K."/>
        </authorList>
    </citation>
    <scope>NUCLEOTIDE SEQUENCE [LARGE SCALE GENOMIC DNA]</scope>
    <source>
        <strain evidence="3">DSM 10086 / NBRC 110670 / KF707</strain>
    </source>
</reference>
<dbReference type="PANTHER" id="PTHR42886">
    <property type="entry name" value="RE40534P-RELATED"/>
    <property type="match status" value="1"/>
</dbReference>
<dbReference type="InterPro" id="IPR029058">
    <property type="entry name" value="AB_hydrolase_fold"/>
</dbReference>
<protein>
    <recommendedName>
        <fullName evidence="1">AB hydrolase-1 domain-containing protein</fullName>
    </recommendedName>
</protein>
<evidence type="ECO:0000313" key="3">
    <source>
        <dbReference type="Proteomes" id="UP000218554"/>
    </source>
</evidence>